<protein>
    <recommendedName>
        <fullName evidence="2">Cilia- and flagella-associated protein 58 central coiled coil domain-containing protein</fullName>
    </recommendedName>
</protein>
<dbReference type="STRING" id="37003.ENSKMAP00000017571"/>
<dbReference type="OMA" id="MFNTTDR"/>
<dbReference type="InterPro" id="IPR049270">
    <property type="entry name" value="CFAP58_CC"/>
</dbReference>
<dbReference type="Proteomes" id="UP000264800">
    <property type="component" value="Unplaced"/>
</dbReference>
<reference evidence="3" key="2">
    <citation type="submission" date="2025-09" db="UniProtKB">
        <authorList>
            <consortium name="Ensembl"/>
        </authorList>
    </citation>
    <scope>IDENTIFICATION</scope>
</reference>
<dbReference type="AlphaFoldDB" id="A0A3Q3AMK1"/>
<sequence length="103" mass="12118">SDDLLRERDILHKNMTKAVQSIEKQQNLVKLLEQDKRTLEHEINGYCQEAHKQRKIIQQLEKDRDRHLNHTSGLMQKAVRMINGPGCWPLLKGRPSPWCLVLQ</sequence>
<feature type="domain" description="Cilia- and flagella-associated protein 58 central coiled coil" evidence="2">
    <location>
        <begin position="2"/>
        <end position="79"/>
    </location>
</feature>
<proteinExistence type="predicted"/>
<feature type="coiled-coil region" evidence="1">
    <location>
        <begin position="15"/>
        <end position="49"/>
    </location>
</feature>
<organism evidence="3 4">
    <name type="scientific">Kryptolebias marmoratus</name>
    <name type="common">Mangrove killifish</name>
    <name type="synonym">Rivulus marmoratus</name>
    <dbReference type="NCBI Taxonomy" id="37003"/>
    <lineage>
        <taxon>Eukaryota</taxon>
        <taxon>Metazoa</taxon>
        <taxon>Chordata</taxon>
        <taxon>Craniata</taxon>
        <taxon>Vertebrata</taxon>
        <taxon>Euteleostomi</taxon>
        <taxon>Actinopterygii</taxon>
        <taxon>Neopterygii</taxon>
        <taxon>Teleostei</taxon>
        <taxon>Neoteleostei</taxon>
        <taxon>Acanthomorphata</taxon>
        <taxon>Ovalentaria</taxon>
        <taxon>Atherinomorphae</taxon>
        <taxon>Cyprinodontiformes</taxon>
        <taxon>Rivulidae</taxon>
        <taxon>Kryptolebias</taxon>
    </lineage>
</organism>
<dbReference type="Ensembl" id="ENSKMAT00000017815.1">
    <property type="protein sequence ID" value="ENSKMAP00000017571.1"/>
    <property type="gene ID" value="ENSKMAG00000013103.1"/>
</dbReference>
<evidence type="ECO:0000313" key="3">
    <source>
        <dbReference type="Ensembl" id="ENSKMAP00000017571.1"/>
    </source>
</evidence>
<reference evidence="3" key="1">
    <citation type="submission" date="2025-08" db="UniProtKB">
        <authorList>
            <consortium name="Ensembl"/>
        </authorList>
    </citation>
    <scope>IDENTIFICATION</scope>
</reference>
<dbReference type="Pfam" id="PF21771">
    <property type="entry name" value="CFAP58_CC"/>
    <property type="match status" value="1"/>
</dbReference>
<keyword evidence="4" id="KW-1185">Reference proteome</keyword>
<accession>A0A3Q3AMK1</accession>
<dbReference type="GeneTree" id="ENSGT00940000177515"/>
<evidence type="ECO:0000256" key="1">
    <source>
        <dbReference type="SAM" id="Coils"/>
    </source>
</evidence>
<keyword evidence="1" id="KW-0175">Coiled coil</keyword>
<name>A0A3Q3AMK1_KRYMA</name>
<evidence type="ECO:0000259" key="2">
    <source>
        <dbReference type="Pfam" id="PF21771"/>
    </source>
</evidence>
<evidence type="ECO:0000313" key="4">
    <source>
        <dbReference type="Proteomes" id="UP000264800"/>
    </source>
</evidence>